<reference evidence="1" key="1">
    <citation type="submission" date="2020-11" db="EMBL/GenBank/DDBJ databases">
        <authorList>
            <person name="Koelle M."/>
            <person name="Horta M.A.C."/>
            <person name="Nowrousian M."/>
            <person name="Ohm R.A."/>
            <person name="Benz P."/>
            <person name="Pilgard A."/>
        </authorList>
    </citation>
    <scope>NUCLEOTIDE SEQUENCE</scope>
    <source>
        <strain evidence="1">FPRL280</strain>
    </source>
</reference>
<evidence type="ECO:0000313" key="1">
    <source>
        <dbReference type="EMBL" id="KAF9803237.1"/>
    </source>
</evidence>
<proteinExistence type="predicted"/>
<dbReference type="AlphaFoldDB" id="A0A8H7TY04"/>
<sequence length="95" mass="10380">MELQVIWARKATGASVLFIMNRYVCLVVQALEMICQFADISCTVCREVTQSIVFSGLRVYGVNGRQWKTPLLVVVLGMVPATANLVCCEASTHAG</sequence>
<reference evidence="1" key="2">
    <citation type="journal article" name="Front. Microbiol.">
        <title>Degradative Capacity of Two Strains of Rhodonia placenta: From Phenotype to Genotype.</title>
        <authorList>
            <person name="Kolle M."/>
            <person name="Horta M.A.C."/>
            <person name="Nowrousian M."/>
            <person name="Ohm R.A."/>
            <person name="Benz J.P."/>
            <person name="Pilgard A."/>
        </authorList>
    </citation>
    <scope>NUCLEOTIDE SEQUENCE</scope>
    <source>
        <strain evidence="1">FPRL280</strain>
    </source>
</reference>
<dbReference type="EMBL" id="JADOXO010000518">
    <property type="protein sequence ID" value="KAF9803237.1"/>
    <property type="molecule type" value="Genomic_DNA"/>
</dbReference>
<accession>A0A8H7TY04</accession>
<dbReference type="Proteomes" id="UP000639403">
    <property type="component" value="Unassembled WGS sequence"/>
</dbReference>
<comment type="caution">
    <text evidence="1">The sequence shown here is derived from an EMBL/GenBank/DDBJ whole genome shotgun (WGS) entry which is preliminary data.</text>
</comment>
<protein>
    <submittedName>
        <fullName evidence="1">Uncharacterized protein</fullName>
    </submittedName>
</protein>
<organism evidence="1 2">
    <name type="scientific">Rhodonia placenta</name>
    <dbReference type="NCBI Taxonomy" id="104341"/>
    <lineage>
        <taxon>Eukaryota</taxon>
        <taxon>Fungi</taxon>
        <taxon>Dikarya</taxon>
        <taxon>Basidiomycota</taxon>
        <taxon>Agaricomycotina</taxon>
        <taxon>Agaricomycetes</taxon>
        <taxon>Polyporales</taxon>
        <taxon>Adustoporiaceae</taxon>
        <taxon>Rhodonia</taxon>
    </lineage>
</organism>
<name>A0A8H7TY04_9APHY</name>
<evidence type="ECO:0000313" key="2">
    <source>
        <dbReference type="Proteomes" id="UP000639403"/>
    </source>
</evidence>
<gene>
    <name evidence="1" type="ORF">IEO21_09712</name>
</gene>